<dbReference type="PANTHER" id="PTHR16305">
    <property type="entry name" value="TESTICULAR SOLUBLE ADENYLYL CYCLASE"/>
    <property type="match status" value="1"/>
</dbReference>
<dbReference type="SMART" id="SM00421">
    <property type="entry name" value="HTH_LUXR"/>
    <property type="match status" value="1"/>
</dbReference>
<comment type="caution">
    <text evidence="4">The sequence shown here is derived from an EMBL/GenBank/DDBJ whole genome shotgun (WGS) entry which is preliminary data.</text>
</comment>
<dbReference type="SUPFAM" id="SSF48452">
    <property type="entry name" value="TPR-like"/>
    <property type="match status" value="1"/>
</dbReference>
<dbReference type="SUPFAM" id="SSF52540">
    <property type="entry name" value="P-loop containing nucleoside triphosphate hydrolases"/>
    <property type="match status" value="1"/>
</dbReference>
<proteinExistence type="predicted"/>
<dbReference type="InterPro" id="IPR016032">
    <property type="entry name" value="Sig_transdc_resp-reg_C-effctor"/>
</dbReference>
<dbReference type="SUPFAM" id="SSF46894">
    <property type="entry name" value="C-terminal effector domain of the bipartite response regulators"/>
    <property type="match status" value="1"/>
</dbReference>
<evidence type="ECO:0000259" key="3">
    <source>
        <dbReference type="PROSITE" id="PS50043"/>
    </source>
</evidence>
<feature type="domain" description="HTH luxR-type" evidence="3">
    <location>
        <begin position="820"/>
        <end position="881"/>
    </location>
</feature>
<keyword evidence="1" id="KW-0547">Nucleotide-binding</keyword>
<dbReference type="InterPro" id="IPR011990">
    <property type="entry name" value="TPR-like_helical_dom_sf"/>
</dbReference>
<protein>
    <submittedName>
        <fullName evidence="4">ATP-binding protein</fullName>
    </submittedName>
</protein>
<dbReference type="Proteomes" id="UP001612928">
    <property type="component" value="Unassembled WGS sequence"/>
</dbReference>
<evidence type="ECO:0000256" key="1">
    <source>
        <dbReference type="ARBA" id="ARBA00022741"/>
    </source>
</evidence>
<dbReference type="Gene3D" id="1.10.10.10">
    <property type="entry name" value="Winged helix-like DNA-binding domain superfamily/Winged helix DNA-binding domain"/>
    <property type="match status" value="1"/>
</dbReference>
<dbReference type="InterPro" id="IPR041664">
    <property type="entry name" value="AAA_16"/>
</dbReference>
<organism evidence="4 5">
    <name type="scientific">Nonomuraea indica</name>
    <dbReference type="NCBI Taxonomy" id="1581193"/>
    <lineage>
        <taxon>Bacteria</taxon>
        <taxon>Bacillati</taxon>
        <taxon>Actinomycetota</taxon>
        <taxon>Actinomycetes</taxon>
        <taxon>Streptosporangiales</taxon>
        <taxon>Streptosporangiaceae</taxon>
        <taxon>Nonomuraea</taxon>
    </lineage>
</organism>
<dbReference type="Pfam" id="PF00196">
    <property type="entry name" value="GerE"/>
    <property type="match status" value="1"/>
</dbReference>
<dbReference type="PRINTS" id="PR00038">
    <property type="entry name" value="HTHLUXR"/>
</dbReference>
<reference evidence="4 5" key="1">
    <citation type="submission" date="2024-10" db="EMBL/GenBank/DDBJ databases">
        <title>The Natural Products Discovery Center: Release of the First 8490 Sequenced Strains for Exploring Actinobacteria Biosynthetic Diversity.</title>
        <authorList>
            <person name="Kalkreuter E."/>
            <person name="Kautsar S.A."/>
            <person name="Yang D."/>
            <person name="Bader C.D."/>
            <person name="Teijaro C.N."/>
            <person name="Fluegel L."/>
            <person name="Davis C.M."/>
            <person name="Simpson J.R."/>
            <person name="Lauterbach L."/>
            <person name="Steele A.D."/>
            <person name="Gui C."/>
            <person name="Meng S."/>
            <person name="Li G."/>
            <person name="Viehrig K."/>
            <person name="Ye F."/>
            <person name="Su P."/>
            <person name="Kiefer A.F."/>
            <person name="Nichols A."/>
            <person name="Cepeda A.J."/>
            <person name="Yan W."/>
            <person name="Fan B."/>
            <person name="Jiang Y."/>
            <person name="Adhikari A."/>
            <person name="Zheng C.-J."/>
            <person name="Schuster L."/>
            <person name="Cowan T.M."/>
            <person name="Smanski M.J."/>
            <person name="Chevrette M.G."/>
            <person name="De Carvalho L.P.S."/>
            <person name="Shen B."/>
        </authorList>
    </citation>
    <scope>NUCLEOTIDE SEQUENCE [LARGE SCALE GENOMIC DNA]</scope>
    <source>
        <strain evidence="4 5">NPDC049503</strain>
    </source>
</reference>
<dbReference type="RefSeq" id="WP_397018347.1">
    <property type="nucleotide sequence ID" value="NZ_JBITMB010000001.1"/>
</dbReference>
<dbReference type="EMBL" id="JBITMB010000001">
    <property type="protein sequence ID" value="MFI7438806.1"/>
    <property type="molecule type" value="Genomic_DNA"/>
</dbReference>
<dbReference type="PANTHER" id="PTHR16305:SF35">
    <property type="entry name" value="TRANSCRIPTIONAL ACTIVATOR DOMAIN"/>
    <property type="match status" value="1"/>
</dbReference>
<keyword evidence="2 4" id="KW-0067">ATP-binding</keyword>
<dbReference type="CDD" id="cd06170">
    <property type="entry name" value="LuxR_C_like"/>
    <property type="match status" value="1"/>
</dbReference>
<evidence type="ECO:0000256" key="2">
    <source>
        <dbReference type="ARBA" id="ARBA00022840"/>
    </source>
</evidence>
<dbReference type="PROSITE" id="PS50043">
    <property type="entry name" value="HTH_LUXR_2"/>
    <property type="match status" value="1"/>
</dbReference>
<evidence type="ECO:0000313" key="4">
    <source>
        <dbReference type="EMBL" id="MFI7438806.1"/>
    </source>
</evidence>
<sequence length="881" mass="93343">MLYGRETETSVIDDLLATVRSGRSGALVIKGEPGIGKTALLDHAAGRADGIQVIRRSGVPSETELAYAGLHLLLRPALDRTGKLPPPQRRALEAALGLTEAQGADALLVGMAALSLLAEVAEDGPVLCLIDDAHWLDPGSRAALVFAARRLDAEGLALIMTTREDDTYGLPEITLTGLPSSAAAALLKGSSLTPGQRYRVLAEAQGNPLALIELPGALRHDPHGPGALPLSSRLQAAFHSQVDHLPAATQTLLLVAAAGEGLDEVLAAAALLGVTPADLRPAEAEGLVTTAGQHVRFRHPLIREAVYQRAPISSRLAVHAALAQALIGDHHADRRAWHLAAATVGPDEDVAAELERTAQRAARRHGYAAAATAYQRAAALTHRDDEARAREARARRLTLAAESAAEAGNLDWAQALAGEADALTVEPALRSRIVHTQATIHFGRGQYGEAHRLMTEAALMDPALLVRAYQTAWYAGEAQLFEVSARLARAMSENVLDEPVAALARLQDAALTRLFGGDPAAVSPLEQAVADAGHAMAAYPPGLAAMACGTPLIAGLDAATLQLSARLSARCHAEGSIGVLPMVLYFQAQAELFHSGRLHEAGTAATTALRLAENTGQHQWAALNRGLLAYLAAVEGDEEGHHRLTAEVARGPAAPMQGAMWTDWAHALMDLGQGRAETALGRLEALTEGPGWYHVSAIRCVPDLVEAAVRSGEPERARPALARYARLDQRHLIERCLALLAGDDAEAHYLAALDAGGPVFEHARTRLLYGEWLRRTRRRGAAVGHLREAMESFERLGAAPWANRARAELQAAGDLTTAPVPDRTTGLTPQERQIVQLAARGLSNKDIAAQLFLSPRTVGYHLYKAYPKLGVASRGELAGLA</sequence>
<evidence type="ECO:0000313" key="5">
    <source>
        <dbReference type="Proteomes" id="UP001612928"/>
    </source>
</evidence>
<dbReference type="InterPro" id="IPR000792">
    <property type="entry name" value="Tscrpt_reg_LuxR_C"/>
</dbReference>
<dbReference type="InterPro" id="IPR027417">
    <property type="entry name" value="P-loop_NTPase"/>
</dbReference>
<dbReference type="Gene3D" id="3.40.50.300">
    <property type="entry name" value="P-loop containing nucleotide triphosphate hydrolases"/>
    <property type="match status" value="1"/>
</dbReference>
<gene>
    <name evidence="4" type="ORF">ACIBP5_02435</name>
</gene>
<dbReference type="GO" id="GO:0005524">
    <property type="term" value="F:ATP binding"/>
    <property type="evidence" value="ECO:0007669"/>
    <property type="project" value="UniProtKB-KW"/>
</dbReference>
<name>A0ABW7ZYE7_9ACTN</name>
<accession>A0ABW7ZYE7</accession>
<keyword evidence="5" id="KW-1185">Reference proteome</keyword>
<dbReference type="Pfam" id="PF13191">
    <property type="entry name" value="AAA_16"/>
    <property type="match status" value="1"/>
</dbReference>
<dbReference type="InterPro" id="IPR036388">
    <property type="entry name" value="WH-like_DNA-bd_sf"/>
</dbReference>